<comment type="similarity">
    <text evidence="2">Belongs to the ASF1 family.</text>
</comment>
<comment type="subcellular location">
    <subcellularLocation>
        <location evidence="1">Nucleus</location>
    </subcellularLocation>
</comment>
<evidence type="ECO:0000256" key="5">
    <source>
        <dbReference type="ARBA" id="ARBA00023186"/>
    </source>
</evidence>
<name>A0ABQ8U7W6_9EUKA</name>
<proteinExistence type="inferred from homology"/>
<keyword evidence="8" id="KW-1185">Reference proteome</keyword>
<sequence length="187" mass="20539">MSLVSVTGVRFLGTNPAPFCEPLRFEVSFECYEALPDDLEWRIVYIGSAETSSHDQVLDEIEVGPVPVGAAKFEMISDPPDPSKIPADDLLGITAVLLTCHYHQQEFLRIGYYVQSEYDDPSLAEMQPDPPRVDRIRRTVIEEPRVTRYNICWHGNPTAPPPTAATTTGGAAVAVAEEPGTAPMQPV</sequence>
<dbReference type="SUPFAM" id="SSF101546">
    <property type="entry name" value="ASF1-like"/>
    <property type="match status" value="1"/>
</dbReference>
<dbReference type="InterPro" id="IPR036747">
    <property type="entry name" value="ASF1-like_sf"/>
</dbReference>
<dbReference type="PANTHER" id="PTHR12040:SF0">
    <property type="entry name" value="HISTONE CHAPERONE ASF1"/>
    <property type="match status" value="1"/>
</dbReference>
<evidence type="ECO:0000313" key="8">
    <source>
        <dbReference type="Proteomes" id="UP001141327"/>
    </source>
</evidence>
<dbReference type="EMBL" id="JAPMOS010000158">
    <property type="protein sequence ID" value="KAJ4454432.1"/>
    <property type="molecule type" value="Genomic_DNA"/>
</dbReference>
<evidence type="ECO:0000256" key="3">
    <source>
        <dbReference type="ARBA" id="ARBA00023015"/>
    </source>
</evidence>
<evidence type="ECO:0000256" key="4">
    <source>
        <dbReference type="ARBA" id="ARBA00023163"/>
    </source>
</evidence>
<dbReference type="InterPro" id="IPR006818">
    <property type="entry name" value="ASF1-like"/>
</dbReference>
<evidence type="ECO:0000313" key="7">
    <source>
        <dbReference type="EMBL" id="KAJ4454432.1"/>
    </source>
</evidence>
<dbReference type="PANTHER" id="PTHR12040">
    <property type="entry name" value="ANTI-SILENCING PROTEIN 1"/>
    <property type="match status" value="1"/>
</dbReference>
<evidence type="ECO:0000256" key="6">
    <source>
        <dbReference type="ARBA" id="ARBA00023242"/>
    </source>
</evidence>
<keyword evidence="3" id="KW-0805">Transcription regulation</keyword>
<keyword evidence="4" id="KW-0804">Transcription</keyword>
<accession>A0ABQ8U7W6</accession>
<comment type="caution">
    <text evidence="7">The sequence shown here is derived from an EMBL/GenBank/DDBJ whole genome shotgun (WGS) entry which is preliminary data.</text>
</comment>
<evidence type="ECO:0000256" key="1">
    <source>
        <dbReference type="ARBA" id="ARBA00004123"/>
    </source>
</evidence>
<dbReference type="Gene3D" id="2.60.40.1490">
    <property type="entry name" value="Histone chaperone ASF1-like"/>
    <property type="match status" value="1"/>
</dbReference>
<reference evidence="7" key="1">
    <citation type="journal article" date="2022" name="bioRxiv">
        <title>Genomics of Preaxostyla Flagellates Illuminates Evolutionary Transitions and the Path Towards Mitochondrial Loss.</title>
        <authorList>
            <person name="Novak L.V.F."/>
            <person name="Treitli S.C."/>
            <person name="Pyrih J."/>
            <person name="Halakuc P."/>
            <person name="Pipaliya S.V."/>
            <person name="Vacek V."/>
            <person name="Brzon O."/>
            <person name="Soukal P."/>
            <person name="Eme L."/>
            <person name="Dacks J.B."/>
            <person name="Karnkowska A."/>
            <person name="Elias M."/>
            <person name="Hampl V."/>
        </authorList>
    </citation>
    <scope>NUCLEOTIDE SEQUENCE</scope>
    <source>
        <strain evidence="7">RCP-MX</strain>
    </source>
</reference>
<protein>
    <submittedName>
        <fullName evidence="7">Histone chaperone ASF1B</fullName>
    </submittedName>
</protein>
<evidence type="ECO:0000256" key="2">
    <source>
        <dbReference type="ARBA" id="ARBA00006051"/>
    </source>
</evidence>
<dbReference type="Pfam" id="PF04729">
    <property type="entry name" value="ASF1_hist_chap"/>
    <property type="match status" value="1"/>
</dbReference>
<dbReference type="Proteomes" id="UP001141327">
    <property type="component" value="Unassembled WGS sequence"/>
</dbReference>
<gene>
    <name evidence="7" type="ORF">PAPYR_10883</name>
</gene>
<keyword evidence="6" id="KW-0539">Nucleus</keyword>
<keyword evidence="5" id="KW-0143">Chaperone</keyword>
<organism evidence="7 8">
    <name type="scientific">Paratrimastix pyriformis</name>
    <dbReference type="NCBI Taxonomy" id="342808"/>
    <lineage>
        <taxon>Eukaryota</taxon>
        <taxon>Metamonada</taxon>
        <taxon>Preaxostyla</taxon>
        <taxon>Paratrimastigidae</taxon>
        <taxon>Paratrimastix</taxon>
    </lineage>
</organism>